<accession>A0A9D4SGB3</accession>
<reference evidence="2" key="2">
    <citation type="journal article" date="2021" name="World Allergy Organ. J.">
        <title>Chromosome-level assembly of Dermatophagoides farinae genome and transcriptome reveals two novel allergens Der f 37 and Der f 39.</title>
        <authorList>
            <person name="Chen J."/>
            <person name="Cai Z."/>
            <person name="Fan D."/>
            <person name="Hu J."/>
            <person name="Hou Y."/>
            <person name="He Y."/>
            <person name="Zhang Z."/>
            <person name="Zhao Z."/>
            <person name="Gao P."/>
            <person name="Hu W."/>
            <person name="Sun J."/>
            <person name="Li J."/>
            <person name="Ji K."/>
        </authorList>
    </citation>
    <scope>NUCLEOTIDE SEQUENCE</scope>
    <source>
        <strain evidence="2">JKM2019</strain>
    </source>
</reference>
<keyword evidence="1" id="KW-1133">Transmembrane helix</keyword>
<proteinExistence type="predicted"/>
<name>A0A9D4SGB3_DERFA</name>
<feature type="transmembrane region" description="Helical" evidence="1">
    <location>
        <begin position="12"/>
        <end position="35"/>
    </location>
</feature>
<evidence type="ECO:0000256" key="1">
    <source>
        <dbReference type="SAM" id="Phobius"/>
    </source>
</evidence>
<protein>
    <submittedName>
        <fullName evidence="2">Uncharacterized protein</fullName>
    </submittedName>
</protein>
<organism evidence="2">
    <name type="scientific">Dermatophagoides farinae</name>
    <name type="common">American house dust mite</name>
    <dbReference type="NCBI Taxonomy" id="6954"/>
    <lineage>
        <taxon>Eukaryota</taxon>
        <taxon>Metazoa</taxon>
        <taxon>Ecdysozoa</taxon>
        <taxon>Arthropoda</taxon>
        <taxon>Chelicerata</taxon>
        <taxon>Arachnida</taxon>
        <taxon>Acari</taxon>
        <taxon>Acariformes</taxon>
        <taxon>Sarcoptiformes</taxon>
        <taxon>Astigmata</taxon>
        <taxon>Psoroptidia</taxon>
        <taxon>Analgoidea</taxon>
        <taxon>Pyroglyphidae</taxon>
        <taxon>Dermatophagoidinae</taxon>
        <taxon>Dermatophagoides</taxon>
    </lineage>
</organism>
<sequence>MSPSLFTTNKIIITASIICSFFILFNNLAITCNGLPMDMIQSKLLFDDSDSFVPDSGDLQRNSARLHRTLFLLDTSNLLKKARLLGVTGGSLTSSSNSNSINNMAERSSRIFRFRREAKPPKVESTKYINIIKVRKPFLSLDGGSQRPGLSEAARR</sequence>
<reference evidence="2" key="1">
    <citation type="submission" date="2020-06" db="EMBL/GenBank/DDBJ databases">
        <authorList>
            <person name="Ji K."/>
            <person name="Li J."/>
        </authorList>
    </citation>
    <scope>NUCLEOTIDE SEQUENCE</scope>
    <source>
        <strain evidence="2">JKM2019</strain>
        <tissue evidence="2">Whole body</tissue>
    </source>
</reference>
<dbReference type="EMBL" id="SDOV01000005">
    <property type="protein sequence ID" value="KAH7640583.1"/>
    <property type="molecule type" value="Genomic_DNA"/>
</dbReference>
<keyword evidence="1" id="KW-0812">Transmembrane</keyword>
<evidence type="ECO:0000313" key="2">
    <source>
        <dbReference type="EMBL" id="KAH7640583.1"/>
    </source>
</evidence>
<dbReference type="Proteomes" id="UP000828236">
    <property type="component" value="Unassembled WGS sequence"/>
</dbReference>
<comment type="caution">
    <text evidence="2">The sequence shown here is derived from an EMBL/GenBank/DDBJ whole genome shotgun (WGS) entry which is preliminary data.</text>
</comment>
<gene>
    <name evidence="2" type="ORF">HUG17_8052</name>
</gene>
<dbReference type="AlphaFoldDB" id="A0A9D4SGB3"/>
<keyword evidence="1" id="KW-0472">Membrane</keyword>
<dbReference type="OrthoDB" id="6516539at2759"/>